<dbReference type="Pfam" id="PF20102">
    <property type="entry name" value="DUF6492"/>
    <property type="match status" value="1"/>
</dbReference>
<evidence type="ECO:0008006" key="3">
    <source>
        <dbReference type="Google" id="ProtNLM"/>
    </source>
</evidence>
<gene>
    <name evidence="1" type="ORF">GXP70_01675</name>
</gene>
<proteinExistence type="predicted"/>
<organism evidence="1 2">
    <name type="scientific">Paenibacillus lycopersici</name>
    <dbReference type="NCBI Taxonomy" id="2704462"/>
    <lineage>
        <taxon>Bacteria</taxon>
        <taxon>Bacillati</taxon>
        <taxon>Bacillota</taxon>
        <taxon>Bacilli</taxon>
        <taxon>Bacillales</taxon>
        <taxon>Paenibacillaceae</taxon>
        <taxon>Paenibacillus</taxon>
    </lineage>
</organism>
<dbReference type="AlphaFoldDB" id="A0A6C0FU14"/>
<dbReference type="EMBL" id="CP048209">
    <property type="protein sequence ID" value="QHT58814.1"/>
    <property type="molecule type" value="Genomic_DNA"/>
</dbReference>
<sequence>MELKRLSVPIQAGIRRSSTPIDVVIPAIEKDLVTLPHVIDAVRSQVKHPIGSFMIVAPNRPRMRNLCARKRCRFVDENTVLPITKRNIRYGSKKWERSGWLFQQLLKMGGDKLGRSGYFLAIDADTVLVRPHVFRSGGKTLFYCRHWSQPEYFRTYRKLMGRKASAPVSFVTHYMLFDKAKLRRMKQVIAAKHGMSWYGAILKKMDRTKPFAFSEFETYGNFLYSRNPGGVALRKALNKSLSTSISRLTPQRRKALARKYRSVSFHKRKGYSKKN</sequence>
<protein>
    <recommendedName>
        <fullName evidence="3">Glycosyltransferase family 2 protein</fullName>
    </recommendedName>
</protein>
<reference evidence="1 2" key="1">
    <citation type="submission" date="2020-01" db="EMBL/GenBank/DDBJ databases">
        <title>Paenibacillus sp. nov., isolated from tomato rhizosphere.</title>
        <authorList>
            <person name="Weon H.-Y."/>
            <person name="Lee S.A."/>
        </authorList>
    </citation>
    <scope>NUCLEOTIDE SEQUENCE [LARGE SCALE GENOMIC DNA]</scope>
    <source>
        <strain evidence="1 2">12200R-189</strain>
    </source>
</reference>
<evidence type="ECO:0000313" key="1">
    <source>
        <dbReference type="EMBL" id="QHT58814.1"/>
    </source>
</evidence>
<keyword evidence="2" id="KW-1185">Reference proteome</keyword>
<name>A0A6C0FU14_9BACL</name>
<dbReference type="InterPro" id="IPR045499">
    <property type="entry name" value="DUF6492"/>
</dbReference>
<dbReference type="KEGG" id="plyc:GXP70_01675"/>
<dbReference type="Proteomes" id="UP000476064">
    <property type="component" value="Chromosome"/>
</dbReference>
<evidence type="ECO:0000313" key="2">
    <source>
        <dbReference type="Proteomes" id="UP000476064"/>
    </source>
</evidence>
<accession>A0A6C0FU14</accession>